<evidence type="ECO:0000259" key="4">
    <source>
        <dbReference type="PROSITE" id="PS50110"/>
    </source>
</evidence>
<accession>A0A9D6Z1P4</accession>
<evidence type="ECO:0000313" key="7">
    <source>
        <dbReference type="Proteomes" id="UP000807825"/>
    </source>
</evidence>
<dbReference type="InterPro" id="IPR036641">
    <property type="entry name" value="HPT_dom_sf"/>
</dbReference>
<feature type="domain" description="HPt" evidence="5">
    <location>
        <begin position="188"/>
        <end position="285"/>
    </location>
</feature>
<dbReference type="SUPFAM" id="SSF52172">
    <property type="entry name" value="CheY-like"/>
    <property type="match status" value="1"/>
</dbReference>
<dbReference type="GO" id="GO:0004672">
    <property type="term" value="F:protein kinase activity"/>
    <property type="evidence" value="ECO:0007669"/>
    <property type="project" value="UniProtKB-ARBA"/>
</dbReference>
<feature type="domain" description="Response regulatory" evidence="4">
    <location>
        <begin position="43"/>
        <end position="161"/>
    </location>
</feature>
<evidence type="ECO:0000256" key="1">
    <source>
        <dbReference type="ARBA" id="ARBA00022553"/>
    </source>
</evidence>
<feature type="modified residue" description="Phosphohistidine" evidence="2">
    <location>
        <position position="227"/>
    </location>
</feature>
<proteinExistence type="predicted"/>
<dbReference type="PANTHER" id="PTHR45339:SF5">
    <property type="entry name" value="HISTIDINE KINASE"/>
    <property type="match status" value="1"/>
</dbReference>
<dbReference type="InterPro" id="IPR011006">
    <property type="entry name" value="CheY-like_superfamily"/>
</dbReference>
<dbReference type="PROSITE" id="PS50894">
    <property type="entry name" value="HPT"/>
    <property type="match status" value="1"/>
</dbReference>
<feature type="non-terminal residue" evidence="6">
    <location>
        <position position="1"/>
    </location>
</feature>
<evidence type="ECO:0000259" key="5">
    <source>
        <dbReference type="PROSITE" id="PS50894"/>
    </source>
</evidence>
<dbReference type="Pfam" id="PF01627">
    <property type="entry name" value="Hpt"/>
    <property type="match status" value="1"/>
</dbReference>
<evidence type="ECO:0000256" key="2">
    <source>
        <dbReference type="PROSITE-ProRule" id="PRU00110"/>
    </source>
</evidence>
<name>A0A9D6Z1P4_9BACT</name>
<dbReference type="Pfam" id="PF00072">
    <property type="entry name" value="Response_reg"/>
    <property type="match status" value="1"/>
</dbReference>
<dbReference type="CDD" id="cd17546">
    <property type="entry name" value="REC_hyHK_CKI1_RcsC-like"/>
    <property type="match status" value="1"/>
</dbReference>
<sequence>KKPIRQSELYEAIQVTFGMSGEAPEASELVTRHTIRERKRRLKILLVEDNLVNQTLAVRLLEKRGYSVSVSNNGKQAFQALGQDSFDLILMDVEMPEMNGFETTRIIREKEKTSGGHIPIIAMTAHAMDGDRERCLNAGMDAYISKPVSSEELFSMIEKYAGGVAQDTGSETKEPIDSAKLMERMGGDKELLSELVALFLEESPKLFSEIRDAVINNQPEILKTVAHTLKGSVGNFAAPEAADAALRLENIGKSGKMTEGPEALAALERELQRVQTRLAQLVEDGA</sequence>
<dbReference type="SMART" id="SM00073">
    <property type="entry name" value="HPT"/>
    <property type="match status" value="1"/>
</dbReference>
<dbReference type="SUPFAM" id="SSF47226">
    <property type="entry name" value="Histidine-containing phosphotransfer domain, HPT domain"/>
    <property type="match status" value="1"/>
</dbReference>
<dbReference type="GO" id="GO:0000160">
    <property type="term" value="P:phosphorelay signal transduction system"/>
    <property type="evidence" value="ECO:0007669"/>
    <property type="project" value="InterPro"/>
</dbReference>
<keyword evidence="1 3" id="KW-0597">Phosphoprotein</keyword>
<dbReference type="AlphaFoldDB" id="A0A9D6Z1P4"/>
<comment type="caution">
    <text evidence="6">The sequence shown here is derived from an EMBL/GenBank/DDBJ whole genome shotgun (WGS) entry which is preliminary data.</text>
</comment>
<dbReference type="CDD" id="cd00088">
    <property type="entry name" value="HPT"/>
    <property type="match status" value="1"/>
</dbReference>
<dbReference type="EMBL" id="JACRDE010000010">
    <property type="protein sequence ID" value="MBI5247905.1"/>
    <property type="molecule type" value="Genomic_DNA"/>
</dbReference>
<dbReference type="SMART" id="SM00448">
    <property type="entry name" value="REC"/>
    <property type="match status" value="1"/>
</dbReference>
<organism evidence="6 7">
    <name type="scientific">Desulfomonile tiedjei</name>
    <dbReference type="NCBI Taxonomy" id="2358"/>
    <lineage>
        <taxon>Bacteria</taxon>
        <taxon>Pseudomonadati</taxon>
        <taxon>Thermodesulfobacteriota</taxon>
        <taxon>Desulfomonilia</taxon>
        <taxon>Desulfomonilales</taxon>
        <taxon>Desulfomonilaceae</taxon>
        <taxon>Desulfomonile</taxon>
    </lineage>
</organism>
<dbReference type="GO" id="GO:0005524">
    <property type="term" value="F:ATP binding"/>
    <property type="evidence" value="ECO:0007669"/>
    <property type="project" value="UniProtKB-KW"/>
</dbReference>
<protein>
    <submittedName>
        <fullName evidence="6">Response regulator</fullName>
    </submittedName>
</protein>
<dbReference type="InterPro" id="IPR001789">
    <property type="entry name" value="Sig_transdc_resp-reg_receiver"/>
</dbReference>
<dbReference type="PROSITE" id="PS50110">
    <property type="entry name" value="RESPONSE_REGULATORY"/>
    <property type="match status" value="1"/>
</dbReference>
<dbReference type="PANTHER" id="PTHR45339">
    <property type="entry name" value="HYBRID SIGNAL TRANSDUCTION HISTIDINE KINASE J"/>
    <property type="match status" value="1"/>
</dbReference>
<evidence type="ECO:0000256" key="3">
    <source>
        <dbReference type="PROSITE-ProRule" id="PRU00169"/>
    </source>
</evidence>
<dbReference type="GO" id="GO:0005886">
    <property type="term" value="C:plasma membrane"/>
    <property type="evidence" value="ECO:0007669"/>
    <property type="project" value="UniProtKB-SubCell"/>
</dbReference>
<dbReference type="Gene3D" id="3.40.50.2300">
    <property type="match status" value="1"/>
</dbReference>
<dbReference type="Proteomes" id="UP000807825">
    <property type="component" value="Unassembled WGS sequence"/>
</dbReference>
<dbReference type="InterPro" id="IPR008207">
    <property type="entry name" value="Sig_transdc_His_kin_Hpt_dom"/>
</dbReference>
<evidence type="ECO:0000313" key="6">
    <source>
        <dbReference type="EMBL" id="MBI5247905.1"/>
    </source>
</evidence>
<reference evidence="6" key="1">
    <citation type="submission" date="2020-07" db="EMBL/GenBank/DDBJ databases">
        <title>Huge and variable diversity of episymbiotic CPR bacteria and DPANN archaea in groundwater ecosystems.</title>
        <authorList>
            <person name="He C.Y."/>
            <person name="Keren R."/>
            <person name="Whittaker M."/>
            <person name="Farag I.F."/>
            <person name="Doudna J."/>
            <person name="Cate J.H.D."/>
            <person name="Banfield J.F."/>
        </authorList>
    </citation>
    <scope>NUCLEOTIDE SEQUENCE</scope>
    <source>
        <strain evidence="6">NC_groundwater_1664_Pr3_B-0.1um_52_9</strain>
    </source>
</reference>
<feature type="modified residue" description="4-aspartylphosphate" evidence="3">
    <location>
        <position position="92"/>
    </location>
</feature>
<gene>
    <name evidence="6" type="ORF">HY912_00290</name>
</gene>
<dbReference type="Gene3D" id="1.20.120.160">
    <property type="entry name" value="HPT domain"/>
    <property type="match status" value="1"/>
</dbReference>